<dbReference type="AlphaFoldDB" id="A0AAW0R7R4"/>
<feature type="compositionally biased region" description="Basic and acidic residues" evidence="1">
    <location>
        <begin position="492"/>
        <end position="511"/>
    </location>
</feature>
<comment type="caution">
    <text evidence="2">The sequence shown here is derived from an EMBL/GenBank/DDBJ whole genome shotgun (WGS) entry which is preliminary data.</text>
</comment>
<feature type="region of interest" description="Disordered" evidence="1">
    <location>
        <begin position="288"/>
        <end position="327"/>
    </location>
</feature>
<dbReference type="Proteomes" id="UP001392437">
    <property type="component" value="Unassembled WGS sequence"/>
</dbReference>
<evidence type="ECO:0008006" key="4">
    <source>
        <dbReference type="Google" id="ProtNLM"/>
    </source>
</evidence>
<sequence>MDMDWWEQAQPREEPIYCAAPQNPEDILYLGSDDDLDDATRAAKRRRYEEKGRQYLRGRPLRLFSASLRGPFDKSSGWQNPWIPKNGSLSASSSLRPTITKPAVKASMRRNIHKLEGKADSIPETRGSMQCHLPSPESSRDLQLDDDDSLEPEKRSRIQTWARSVATDALEKDSFWAPAHAEHKPDHAISKRPAGNDWLKSKLSKRSKSDHLSSSALMTPTPAMPLGPIRVIGPPSFTASQNASDLNQQASHPDMETTINTYGAAQGADQLLEEPSQVIAESSCPGWDQLEALHPTSPPSDANILAQPPARNDQSSETSSGLSSLQSSEITSGALTLPNNRAHYISDLKPADTSQGIIEKAAASEDSHTEEADDNFESHLDQSFHYKTRPTRKDAPRPVTAEPAAVVPTSQLTQTGTPVSENHRDSVAYKDQQALADEVGTIYSRSESSGLVSEGAPRLVTKARSGIGNEEIEDKQRPKPPQLPIILGTTEHEIDRSSTAQHDELDDKVWDGRLSTDQGPTNIDHPKSRPTMEDTLESGAACSKGSFSSTIIDGDTTLVADAMVIDNHLSKPDCLQPPERLDAVKYLSNTPLLASLAARASTLVDSRPSLAESHSTDLPLSSVLKKRGIAANASPRHKFDGGEAAVHNLSSQIEWDIGDQATSPPACSPSAAIKRPLSPLISQEAESATENLDQHVPDDDLQQELLATDTRPTATGSILNSKMEPVEEASTLDASIGHITDPPDAVLDQSVVRPSQQSPWGMANADVLLEVKNGRQATNKGVPQPGLPTSPNPASQIPSQQQSPWGSVDAQSVLRPYGSISVASLLNISPQWSLSQLQDTPSNALRARVSSGSFATPQTLQTKEMHEPELSVKSFATFNTPSPKRRSRGHKHPMLSANRLPSTQALADATNTNPWSSPVVRSNRRVSFAPLPCEEKGSAGMASPQASRPASPPPAITPTADDDDTDYRFHKHFDAMKNRGGHPTKLGVQECLVPSDSQQMIMSPEVGAMAEAFREADGFHVPNVLVSTASPHNDEEALPTGSCHQDDKSAVEAPQSPWREESQGFDAVAEVMLNLDDFLNPQWGEESDLGMAM</sequence>
<feature type="region of interest" description="Disordered" evidence="1">
    <location>
        <begin position="1031"/>
        <end position="1062"/>
    </location>
</feature>
<feature type="region of interest" description="Disordered" evidence="1">
    <location>
        <begin position="116"/>
        <end position="157"/>
    </location>
</feature>
<feature type="compositionally biased region" description="Low complexity" evidence="1">
    <location>
        <begin position="792"/>
        <end position="804"/>
    </location>
</feature>
<evidence type="ECO:0000313" key="2">
    <source>
        <dbReference type="EMBL" id="KAK8129922.1"/>
    </source>
</evidence>
<feature type="region of interest" description="Disordered" evidence="1">
    <location>
        <begin position="933"/>
        <end position="965"/>
    </location>
</feature>
<keyword evidence="3" id="KW-1185">Reference proteome</keyword>
<feature type="compositionally biased region" description="Low complexity" evidence="1">
    <location>
        <begin position="315"/>
        <end position="327"/>
    </location>
</feature>
<name>A0AAW0R7R4_9PEZI</name>
<feature type="region of interest" description="Disordered" evidence="1">
    <location>
        <begin position="710"/>
        <end position="730"/>
    </location>
</feature>
<feature type="compositionally biased region" description="Basic residues" evidence="1">
    <location>
        <begin position="883"/>
        <end position="893"/>
    </location>
</feature>
<feature type="region of interest" description="Disordered" evidence="1">
    <location>
        <begin position="876"/>
        <end position="896"/>
    </location>
</feature>
<organism evidence="2 3">
    <name type="scientific">Apiospora kogelbergensis</name>
    <dbReference type="NCBI Taxonomy" id="1337665"/>
    <lineage>
        <taxon>Eukaryota</taxon>
        <taxon>Fungi</taxon>
        <taxon>Dikarya</taxon>
        <taxon>Ascomycota</taxon>
        <taxon>Pezizomycotina</taxon>
        <taxon>Sordariomycetes</taxon>
        <taxon>Xylariomycetidae</taxon>
        <taxon>Amphisphaeriales</taxon>
        <taxon>Apiosporaceae</taxon>
        <taxon>Apiospora</taxon>
    </lineage>
</organism>
<evidence type="ECO:0000256" key="1">
    <source>
        <dbReference type="SAM" id="MobiDB-lite"/>
    </source>
</evidence>
<protein>
    <recommendedName>
        <fullName evidence="4">Protamine P1</fullName>
    </recommendedName>
</protein>
<feature type="region of interest" description="Disordered" evidence="1">
    <location>
        <begin position="777"/>
        <end position="807"/>
    </location>
</feature>
<feature type="region of interest" description="Disordered" evidence="1">
    <location>
        <begin position="202"/>
        <end position="252"/>
    </location>
</feature>
<evidence type="ECO:0000313" key="3">
    <source>
        <dbReference type="Proteomes" id="UP001392437"/>
    </source>
</evidence>
<gene>
    <name evidence="2" type="ORF">PG999_002302</name>
</gene>
<feature type="region of interest" description="Disordered" evidence="1">
    <location>
        <begin position="492"/>
        <end position="543"/>
    </location>
</feature>
<reference evidence="2 3" key="1">
    <citation type="submission" date="2023-01" db="EMBL/GenBank/DDBJ databases">
        <title>Analysis of 21 Apiospora genomes using comparative genomics revels a genus with tremendous synthesis potential of carbohydrate active enzymes and secondary metabolites.</title>
        <authorList>
            <person name="Sorensen T."/>
        </authorList>
    </citation>
    <scope>NUCLEOTIDE SEQUENCE [LARGE SCALE GENOMIC DNA]</scope>
    <source>
        <strain evidence="2 3">CBS 117206</strain>
    </source>
</reference>
<feature type="region of interest" description="Disordered" evidence="1">
    <location>
        <begin position="362"/>
        <end position="381"/>
    </location>
</feature>
<dbReference type="EMBL" id="JAQQWP010000002">
    <property type="protein sequence ID" value="KAK8129922.1"/>
    <property type="molecule type" value="Genomic_DNA"/>
</dbReference>
<accession>A0AAW0R7R4</accession>
<feature type="region of interest" description="Disordered" evidence="1">
    <location>
        <begin position="387"/>
        <end position="425"/>
    </location>
</feature>
<feature type="compositionally biased region" description="Polar residues" evidence="1">
    <location>
        <begin position="710"/>
        <end position="720"/>
    </location>
</feature>
<proteinExistence type="predicted"/>
<feature type="compositionally biased region" description="Polar residues" evidence="1">
    <location>
        <begin position="408"/>
        <end position="420"/>
    </location>
</feature>
<feature type="compositionally biased region" description="Polar residues" evidence="1">
    <location>
        <begin position="237"/>
        <end position="252"/>
    </location>
</feature>